<keyword evidence="1" id="KW-0472">Membrane</keyword>
<keyword evidence="1" id="KW-1133">Transmembrane helix</keyword>
<evidence type="ECO:0000256" key="1">
    <source>
        <dbReference type="SAM" id="Phobius"/>
    </source>
</evidence>
<reference evidence="4" key="1">
    <citation type="journal article" date="2009" name="Environ. Microbiol.">
        <title>Contribution of mobile genetic elements to Desulfovibrio vulgaris genome plasticity.</title>
        <authorList>
            <person name="Walker C.B."/>
            <person name="Stolyar S."/>
            <person name="Chivian D."/>
            <person name="Pinel N."/>
            <person name="Gabster J.A."/>
            <person name="Dehal P.S."/>
            <person name="He Z."/>
            <person name="Yang Z.K."/>
            <person name="Yen H.C."/>
            <person name="Zhou J."/>
            <person name="Wall J.D."/>
            <person name="Hazen T.C."/>
            <person name="Arkin A.P."/>
            <person name="Stahl D.A."/>
        </authorList>
    </citation>
    <scope>NUCLEOTIDE SEQUENCE [LARGE SCALE GENOMIC DNA]</scope>
    <source>
        <strain evidence="4">DP4</strain>
    </source>
</reference>
<dbReference type="RefSeq" id="WP_011791349.1">
    <property type="nucleotide sequence ID" value="NC_008751.1"/>
</dbReference>
<organism evidence="3 4">
    <name type="scientific">Nitratidesulfovibrio vulgaris (strain DP4)</name>
    <name type="common">Desulfovibrio vulgaris</name>
    <dbReference type="NCBI Taxonomy" id="391774"/>
    <lineage>
        <taxon>Bacteria</taxon>
        <taxon>Pseudomonadati</taxon>
        <taxon>Thermodesulfobacteriota</taxon>
        <taxon>Desulfovibrionia</taxon>
        <taxon>Desulfovibrionales</taxon>
        <taxon>Desulfovibrionaceae</taxon>
        <taxon>Nitratidesulfovibrio</taxon>
    </lineage>
</organism>
<evidence type="ECO:0000313" key="3">
    <source>
        <dbReference type="EMBL" id="ABM27076.1"/>
    </source>
</evidence>
<protein>
    <submittedName>
        <fullName evidence="3">TadE family protein</fullName>
    </submittedName>
</protein>
<dbReference type="Pfam" id="PF07811">
    <property type="entry name" value="TadE"/>
    <property type="match status" value="1"/>
</dbReference>
<feature type="domain" description="TadE-like" evidence="2">
    <location>
        <begin position="13"/>
        <end position="54"/>
    </location>
</feature>
<sequence>MKGERSFLHDTEGMTTLEFALVLPLVLLLLFGTMDMLRYVWARNTTVAAAVEAAETGALRTTTDEEIRLAAERILAPSGLSASSLVITRETAVVPPVITVRITVDFSYIVLPGFLTSMVGARVIDITKRSVMGPEESS</sequence>
<feature type="transmembrane region" description="Helical" evidence="1">
    <location>
        <begin position="20"/>
        <end position="41"/>
    </location>
</feature>
<dbReference type="Proteomes" id="UP000009173">
    <property type="component" value="Chromosome"/>
</dbReference>
<dbReference type="KEGG" id="dvl:Dvul_0052"/>
<accession>A0A0H3A3H0</accession>
<name>A0A0H3A3H0_NITV4</name>
<evidence type="ECO:0000259" key="2">
    <source>
        <dbReference type="Pfam" id="PF07811"/>
    </source>
</evidence>
<dbReference type="InterPro" id="IPR012495">
    <property type="entry name" value="TadE-like_dom"/>
</dbReference>
<keyword evidence="1" id="KW-0812">Transmembrane</keyword>
<dbReference type="HOGENOM" id="CLU_1851966_0_0_7"/>
<proteinExistence type="predicted"/>
<dbReference type="AlphaFoldDB" id="A0A0H3A3H0"/>
<gene>
    <name evidence="3" type="ordered locus">Dvul_0052</name>
</gene>
<dbReference type="EMBL" id="CP000527">
    <property type="protein sequence ID" value="ABM27076.1"/>
    <property type="molecule type" value="Genomic_DNA"/>
</dbReference>
<evidence type="ECO:0000313" key="4">
    <source>
        <dbReference type="Proteomes" id="UP000009173"/>
    </source>
</evidence>